<proteinExistence type="inferred from homology"/>
<evidence type="ECO:0000313" key="2">
    <source>
        <dbReference type="EMBL" id="WVZ23732.1"/>
    </source>
</evidence>
<keyword evidence="1" id="KW-0653">Protein transport</keyword>
<reference evidence="2 3" key="1">
    <citation type="journal article" date="2023" name="Life. Sci Alliance">
        <title>Evolutionary insights into 3D genome organization and epigenetic landscape of Vigna mungo.</title>
        <authorList>
            <person name="Junaid A."/>
            <person name="Singh B."/>
            <person name="Bhatia S."/>
        </authorList>
    </citation>
    <scope>NUCLEOTIDE SEQUENCE [LARGE SCALE GENOMIC DNA]</scope>
    <source>
        <strain evidence="2">Urdbean</strain>
    </source>
</reference>
<name>A0AAQ3SAP0_VIGMU</name>
<dbReference type="GO" id="GO:0000145">
    <property type="term" value="C:exocyst"/>
    <property type="evidence" value="ECO:0007669"/>
    <property type="project" value="UniProtKB-UniRule"/>
</dbReference>
<dbReference type="GO" id="GO:0006612">
    <property type="term" value="P:protein targeting to membrane"/>
    <property type="evidence" value="ECO:0007669"/>
    <property type="project" value="UniProtKB-UniRule"/>
</dbReference>
<evidence type="ECO:0000313" key="3">
    <source>
        <dbReference type="Proteomes" id="UP001374535"/>
    </source>
</evidence>
<dbReference type="EMBL" id="CP144700">
    <property type="protein sequence ID" value="WVZ23732.1"/>
    <property type="molecule type" value="Genomic_DNA"/>
</dbReference>
<protein>
    <recommendedName>
        <fullName evidence="1">Exocyst complex component Sec8</fullName>
    </recommendedName>
</protein>
<sequence>MLIGGAVHFVNYRNDGLLAFVENFLKDHFLPTMFVDYRKGVQQAISSKAHVATAYTPSIEKGRPVLQGLLTIDHLTKEVLGWAQAMPKFANDLVKYVQTFLERTYERCRTAYMESGYNLTLSSPSLSLAMFVVVTVINVNITTILHCHSILRSQATQPQWSHYQPILSVPSTLIFALPVFGTCHPCTAFLLPKSLCNTIEVISLKQTNHYMVSHLAKARAVVAVKRFLVANTLEEFNKKLGRYYMVLVAKFRHWLTRLSVEVDSSKFVQILIGVDLANLDQYQLGQIQSGSNQSNLAKFWRRLTQPNWVEFRLIDDGLVEFDQSLIMINFVKFNQISLVAEFSQIFIVAWPTWSLLTFGLGQPVTTFSSNRPISTFGLGRPEVSTYVSMYYNLKTSKLHRKNCGASHVFGQLRAVLEKQSYMLIGRHDIDKLMRLDSSSAYLPNLLGQFNVESNSSDAETIEAESELSELLLNLHPIKQENLIHDDNKLILLASLSDSLEYVADSIERLWVVEQFHSQQETCFAGIVEGLLVRLVKFCKSPIMLKQFSVEGKKVWIPLAAKNTCSLLSNVKLLVRTPLGVNFSLGSS</sequence>
<keyword evidence="1" id="KW-0268">Exocytosis</keyword>
<dbReference type="InterPro" id="IPR039682">
    <property type="entry name" value="Sec8/EXOC4"/>
</dbReference>
<keyword evidence="3" id="KW-1185">Reference proteome</keyword>
<dbReference type="PANTHER" id="PTHR14146:SF0">
    <property type="entry name" value="EXOCYST COMPLEX COMPONENT 4"/>
    <property type="match status" value="1"/>
</dbReference>
<dbReference type="PANTHER" id="PTHR14146">
    <property type="entry name" value="EXOCYST COMPLEX COMPONENT 4"/>
    <property type="match status" value="1"/>
</dbReference>
<organism evidence="2 3">
    <name type="scientific">Vigna mungo</name>
    <name type="common">Black gram</name>
    <name type="synonym">Phaseolus mungo</name>
    <dbReference type="NCBI Taxonomy" id="3915"/>
    <lineage>
        <taxon>Eukaryota</taxon>
        <taxon>Viridiplantae</taxon>
        <taxon>Streptophyta</taxon>
        <taxon>Embryophyta</taxon>
        <taxon>Tracheophyta</taxon>
        <taxon>Spermatophyta</taxon>
        <taxon>Magnoliopsida</taxon>
        <taxon>eudicotyledons</taxon>
        <taxon>Gunneridae</taxon>
        <taxon>Pentapetalae</taxon>
        <taxon>rosids</taxon>
        <taxon>fabids</taxon>
        <taxon>Fabales</taxon>
        <taxon>Fabaceae</taxon>
        <taxon>Papilionoideae</taxon>
        <taxon>50 kb inversion clade</taxon>
        <taxon>NPAAA clade</taxon>
        <taxon>indigoferoid/millettioid clade</taxon>
        <taxon>Phaseoleae</taxon>
        <taxon>Vigna</taxon>
    </lineage>
</organism>
<accession>A0AAQ3SAP0</accession>
<comment type="function">
    <text evidence="1">Component of the exocyst complex involved in the docking of exocytic vesicles with fusion sites on the plasma membrane.</text>
</comment>
<comment type="similarity">
    <text evidence="1">Belongs to the SEC8 family.</text>
</comment>
<dbReference type="GO" id="GO:0090522">
    <property type="term" value="P:vesicle tethering involved in exocytosis"/>
    <property type="evidence" value="ECO:0007669"/>
    <property type="project" value="UniProtKB-UniRule"/>
</dbReference>
<dbReference type="Proteomes" id="UP001374535">
    <property type="component" value="Chromosome 1"/>
</dbReference>
<evidence type="ECO:0000256" key="1">
    <source>
        <dbReference type="RuleBase" id="RU367079"/>
    </source>
</evidence>
<dbReference type="GO" id="GO:0006893">
    <property type="term" value="P:Golgi to plasma membrane transport"/>
    <property type="evidence" value="ECO:0007669"/>
    <property type="project" value="TreeGrafter"/>
</dbReference>
<dbReference type="AlphaFoldDB" id="A0AAQ3SAP0"/>
<dbReference type="GO" id="GO:0015031">
    <property type="term" value="P:protein transport"/>
    <property type="evidence" value="ECO:0007669"/>
    <property type="project" value="UniProtKB-KW"/>
</dbReference>
<gene>
    <name evidence="2" type="ORF">V8G54_002276</name>
</gene>
<keyword evidence="1" id="KW-0813">Transport</keyword>